<proteinExistence type="predicted"/>
<dbReference type="EMBL" id="CVRI01000042">
    <property type="protein sequence ID" value="CRK95604.1"/>
    <property type="molecule type" value="Genomic_DNA"/>
</dbReference>
<evidence type="ECO:0000313" key="2">
    <source>
        <dbReference type="Proteomes" id="UP000183832"/>
    </source>
</evidence>
<evidence type="ECO:0000313" key="1">
    <source>
        <dbReference type="EMBL" id="CRK95604.1"/>
    </source>
</evidence>
<sequence length="63" mass="7452">MVRVSYKKSQEEPHHVDCQINERRFKTITPDLDTRCKKEEQVSKEFMTVGETLEPRSLINVCL</sequence>
<dbReference type="Proteomes" id="UP000183832">
    <property type="component" value="Unassembled WGS sequence"/>
</dbReference>
<name>A0A1J1I7Q5_9DIPT</name>
<reference evidence="1 2" key="1">
    <citation type="submission" date="2015-04" db="EMBL/GenBank/DDBJ databases">
        <authorList>
            <person name="Syromyatnikov M.Y."/>
            <person name="Popov V.N."/>
        </authorList>
    </citation>
    <scope>NUCLEOTIDE SEQUENCE [LARGE SCALE GENOMIC DNA]</scope>
</reference>
<keyword evidence="2" id="KW-1185">Reference proteome</keyword>
<protein>
    <submittedName>
        <fullName evidence="1">CLUMA_CG009063, isoform A</fullName>
    </submittedName>
</protein>
<gene>
    <name evidence="1" type="ORF">CLUMA_CG009063</name>
</gene>
<organism evidence="1 2">
    <name type="scientific">Clunio marinus</name>
    <dbReference type="NCBI Taxonomy" id="568069"/>
    <lineage>
        <taxon>Eukaryota</taxon>
        <taxon>Metazoa</taxon>
        <taxon>Ecdysozoa</taxon>
        <taxon>Arthropoda</taxon>
        <taxon>Hexapoda</taxon>
        <taxon>Insecta</taxon>
        <taxon>Pterygota</taxon>
        <taxon>Neoptera</taxon>
        <taxon>Endopterygota</taxon>
        <taxon>Diptera</taxon>
        <taxon>Nematocera</taxon>
        <taxon>Chironomoidea</taxon>
        <taxon>Chironomidae</taxon>
        <taxon>Clunio</taxon>
    </lineage>
</organism>
<accession>A0A1J1I7Q5</accession>
<dbReference type="AlphaFoldDB" id="A0A1J1I7Q5"/>